<organism evidence="1 2">
    <name type="scientific">Loigolactobacillus bifermentans DSM 20003</name>
    <dbReference type="NCBI Taxonomy" id="1423726"/>
    <lineage>
        <taxon>Bacteria</taxon>
        <taxon>Bacillati</taxon>
        <taxon>Bacillota</taxon>
        <taxon>Bacilli</taxon>
        <taxon>Lactobacillales</taxon>
        <taxon>Lactobacillaceae</taxon>
        <taxon>Loigolactobacillus</taxon>
    </lineage>
</organism>
<name>A0A0R1H7U9_9LACO</name>
<evidence type="ECO:0000313" key="2">
    <source>
        <dbReference type="Proteomes" id="UP000051461"/>
    </source>
</evidence>
<dbReference type="Proteomes" id="UP000051461">
    <property type="component" value="Unassembled WGS sequence"/>
</dbReference>
<keyword evidence="2" id="KW-1185">Reference proteome</keyword>
<evidence type="ECO:0008006" key="3">
    <source>
        <dbReference type="Google" id="ProtNLM"/>
    </source>
</evidence>
<dbReference type="AlphaFoldDB" id="A0A0R1H7U9"/>
<dbReference type="PATRIC" id="fig|1423726.3.peg.1983"/>
<proteinExistence type="predicted"/>
<gene>
    <name evidence="1" type="ORF">FC07_GL001909</name>
</gene>
<reference evidence="1 2" key="1">
    <citation type="journal article" date="2015" name="Genome Announc.">
        <title>Expanding the biotechnology potential of lactobacilli through comparative genomics of 213 strains and associated genera.</title>
        <authorList>
            <person name="Sun Z."/>
            <person name="Harris H.M."/>
            <person name="McCann A."/>
            <person name="Guo C."/>
            <person name="Argimon S."/>
            <person name="Zhang W."/>
            <person name="Yang X."/>
            <person name="Jeffery I.B."/>
            <person name="Cooney J.C."/>
            <person name="Kagawa T.F."/>
            <person name="Liu W."/>
            <person name="Song Y."/>
            <person name="Salvetti E."/>
            <person name="Wrobel A."/>
            <person name="Rasinkangas P."/>
            <person name="Parkhill J."/>
            <person name="Rea M.C."/>
            <person name="O'Sullivan O."/>
            <person name="Ritari J."/>
            <person name="Douillard F.P."/>
            <person name="Paul Ross R."/>
            <person name="Yang R."/>
            <person name="Briner A.E."/>
            <person name="Felis G.E."/>
            <person name="de Vos W.M."/>
            <person name="Barrangou R."/>
            <person name="Klaenhammer T.R."/>
            <person name="Caufield P.W."/>
            <person name="Cui Y."/>
            <person name="Zhang H."/>
            <person name="O'Toole P.W."/>
        </authorList>
    </citation>
    <scope>NUCLEOTIDE SEQUENCE [LARGE SCALE GENOMIC DNA]</scope>
    <source>
        <strain evidence="1 2">DSM 20003</strain>
    </source>
</reference>
<dbReference type="STRING" id="1423726.FC07_GL001909"/>
<dbReference type="RefSeq" id="WP_057904010.1">
    <property type="nucleotide sequence ID" value="NZ_AZDA01000029.1"/>
</dbReference>
<protein>
    <recommendedName>
        <fullName evidence="3">Helix-turn-helix domain-containing protein</fullName>
    </recommendedName>
</protein>
<evidence type="ECO:0000313" key="1">
    <source>
        <dbReference type="EMBL" id="KRK39953.1"/>
    </source>
</evidence>
<dbReference type="EMBL" id="AZDA01000029">
    <property type="protein sequence ID" value="KRK39953.1"/>
    <property type="molecule type" value="Genomic_DNA"/>
</dbReference>
<accession>A0A0R1H7U9</accession>
<dbReference type="OrthoDB" id="2188840at2"/>
<comment type="caution">
    <text evidence="1">The sequence shown here is derived from an EMBL/GenBank/DDBJ whole genome shotgun (WGS) entry which is preliminary data.</text>
</comment>
<sequence length="91" mass="9983">MDGITFSLPDDMLVQIKTAMTAAANDAFKQAATNQQLPEKWLDLGQACQYAGVARNTLNKFIDDGLKITIIGNVKRISKPDIDSYLEAHSI</sequence>